<organism evidence="2 3">
    <name type="scientific">Parelaphostrongylus tenuis</name>
    <name type="common">Meningeal worm</name>
    <dbReference type="NCBI Taxonomy" id="148309"/>
    <lineage>
        <taxon>Eukaryota</taxon>
        <taxon>Metazoa</taxon>
        <taxon>Ecdysozoa</taxon>
        <taxon>Nematoda</taxon>
        <taxon>Chromadorea</taxon>
        <taxon>Rhabditida</taxon>
        <taxon>Rhabditina</taxon>
        <taxon>Rhabditomorpha</taxon>
        <taxon>Strongyloidea</taxon>
        <taxon>Metastrongylidae</taxon>
        <taxon>Parelaphostrongylus</taxon>
    </lineage>
</organism>
<evidence type="ECO:0000313" key="3">
    <source>
        <dbReference type="Proteomes" id="UP001196413"/>
    </source>
</evidence>
<protein>
    <submittedName>
        <fullName evidence="2">Uncharacterized protein</fullName>
    </submittedName>
</protein>
<evidence type="ECO:0000256" key="1">
    <source>
        <dbReference type="SAM" id="MobiDB-lite"/>
    </source>
</evidence>
<feature type="region of interest" description="Disordered" evidence="1">
    <location>
        <begin position="23"/>
        <end position="128"/>
    </location>
</feature>
<proteinExistence type="predicted"/>
<comment type="caution">
    <text evidence="2">The sequence shown here is derived from an EMBL/GenBank/DDBJ whole genome shotgun (WGS) entry which is preliminary data.</text>
</comment>
<evidence type="ECO:0000313" key="2">
    <source>
        <dbReference type="EMBL" id="KAJ1350725.1"/>
    </source>
</evidence>
<keyword evidence="3" id="KW-1185">Reference proteome</keyword>
<feature type="compositionally biased region" description="Acidic residues" evidence="1">
    <location>
        <begin position="32"/>
        <end position="42"/>
    </location>
</feature>
<name>A0AAD5QJF3_PARTN</name>
<dbReference type="EMBL" id="JAHQIW010000938">
    <property type="protein sequence ID" value="KAJ1350725.1"/>
    <property type="molecule type" value="Genomic_DNA"/>
</dbReference>
<dbReference type="Proteomes" id="UP001196413">
    <property type="component" value="Unassembled WGS sequence"/>
</dbReference>
<reference evidence="2" key="1">
    <citation type="submission" date="2021-06" db="EMBL/GenBank/DDBJ databases">
        <title>Parelaphostrongylus tenuis whole genome reference sequence.</title>
        <authorList>
            <person name="Garwood T.J."/>
            <person name="Larsen P.A."/>
            <person name="Fountain-Jones N.M."/>
            <person name="Garbe J.R."/>
            <person name="Macchietto M.G."/>
            <person name="Kania S.A."/>
            <person name="Gerhold R.W."/>
            <person name="Richards J.E."/>
            <person name="Wolf T.M."/>
        </authorList>
    </citation>
    <scope>NUCLEOTIDE SEQUENCE</scope>
    <source>
        <strain evidence="2">MNPRO001-30</strain>
        <tissue evidence="2">Meninges</tissue>
    </source>
</reference>
<gene>
    <name evidence="2" type="ORF">KIN20_006592</name>
</gene>
<dbReference type="AlphaFoldDB" id="A0AAD5QJF3"/>
<feature type="compositionally biased region" description="Polar residues" evidence="1">
    <location>
        <begin position="62"/>
        <end position="78"/>
    </location>
</feature>
<accession>A0AAD5QJF3</accession>
<sequence length="128" mass="14345">MPASIYYQRYDNIKNRCLQEKIREAESSSASEAEEEEEDQTDVEGYLNEVSDIIGMKDLESKSNQGTRSSKASDSGSGDMSIEMEATKVRSDVSHSSNGRVLNETKDPPRNPRLPDPQMSAKSFVYTR</sequence>